<reference evidence="1 2" key="1">
    <citation type="journal article" date="2013" name="Syst. Appl. Microbiol.">
        <title>Phylogenetic position and virulence apparatus of the pear flower necrosis pathogen Erwinia piriflorinigrans CFBP 5888T as assessed by comparative genomics.</title>
        <authorList>
            <person name="Smits T.H."/>
            <person name="Rezzonico F."/>
            <person name="Lopez M.M."/>
            <person name="Blom J."/>
            <person name="Goesmann A."/>
            <person name="Frey J.E."/>
            <person name="Duffy B."/>
        </authorList>
    </citation>
    <scope>NUCLEOTIDE SEQUENCE [LARGE SCALE GENOMIC DNA]</scope>
    <source>
        <strain evidence="2">CFBP5888</strain>
    </source>
</reference>
<keyword evidence="2" id="KW-1185">Reference proteome</keyword>
<evidence type="ECO:0000313" key="1">
    <source>
        <dbReference type="EMBL" id="CCG86040.1"/>
    </source>
</evidence>
<dbReference type="AlphaFoldDB" id="V5Z405"/>
<accession>V5Z405</accession>
<evidence type="ECO:0000313" key="2">
    <source>
        <dbReference type="Proteomes" id="UP000018217"/>
    </source>
</evidence>
<proteinExistence type="predicted"/>
<dbReference type="Proteomes" id="UP000018217">
    <property type="component" value="Unassembled WGS sequence"/>
</dbReference>
<organism evidence="1 2">
    <name type="scientific">Erwinia piriflorinigrans CFBP 5888</name>
    <dbReference type="NCBI Taxonomy" id="1161919"/>
    <lineage>
        <taxon>Bacteria</taxon>
        <taxon>Pseudomonadati</taxon>
        <taxon>Pseudomonadota</taxon>
        <taxon>Gammaproteobacteria</taxon>
        <taxon>Enterobacterales</taxon>
        <taxon>Erwiniaceae</taxon>
        <taxon>Erwinia</taxon>
    </lineage>
</organism>
<protein>
    <submittedName>
        <fullName evidence="1">Uncharacterized protein</fullName>
    </submittedName>
</protein>
<comment type="caution">
    <text evidence="1">The sequence shown here is derived from an EMBL/GenBank/DDBJ whole genome shotgun (WGS) entry which is preliminary data.</text>
</comment>
<dbReference type="EMBL" id="CAHS01000006">
    <property type="protein sequence ID" value="CCG86040.1"/>
    <property type="molecule type" value="Genomic_DNA"/>
</dbReference>
<gene>
    <name evidence="1" type="ORF">EPIR_0675</name>
</gene>
<name>V5Z405_9GAMM</name>
<sequence>MLAATPDLNKSAKIFSPDRNLFVGISETQFKVSRR</sequence>